<evidence type="ECO:0000313" key="3">
    <source>
        <dbReference type="EMBL" id="CAG7733783.1"/>
    </source>
</evidence>
<proteinExistence type="predicted"/>
<sequence>MERHVYLLGLAALLWAGLMVNGIPVESSADESGSGVAQAQEDKSPSKETATEVQSGSQASDSSQPANSEDSGSTDDKILFPPLIGMPILGYVVPSPTPPPRTTQPPPPPPIIYIPPPGQNNITIMASGQTFNVIQGGGISQG</sequence>
<name>A0A8J2KCP7_9HEXA</name>
<evidence type="ECO:0000256" key="1">
    <source>
        <dbReference type="SAM" id="MobiDB-lite"/>
    </source>
</evidence>
<feature type="compositionally biased region" description="Polar residues" evidence="1">
    <location>
        <begin position="51"/>
        <end position="71"/>
    </location>
</feature>
<feature type="compositionally biased region" description="Basic and acidic residues" evidence="1">
    <location>
        <begin position="40"/>
        <end position="50"/>
    </location>
</feature>
<accession>A0A8J2KCP7</accession>
<keyword evidence="4" id="KW-1185">Reference proteome</keyword>
<reference evidence="3" key="1">
    <citation type="submission" date="2021-06" db="EMBL/GenBank/DDBJ databases">
        <authorList>
            <person name="Hodson N. C."/>
            <person name="Mongue J. A."/>
            <person name="Jaron S. K."/>
        </authorList>
    </citation>
    <scope>NUCLEOTIDE SEQUENCE</scope>
</reference>
<feature type="signal peptide" evidence="2">
    <location>
        <begin position="1"/>
        <end position="22"/>
    </location>
</feature>
<comment type="caution">
    <text evidence="3">The sequence shown here is derived from an EMBL/GenBank/DDBJ whole genome shotgun (WGS) entry which is preliminary data.</text>
</comment>
<evidence type="ECO:0000256" key="2">
    <source>
        <dbReference type="SAM" id="SignalP"/>
    </source>
</evidence>
<organism evidence="3 4">
    <name type="scientific">Allacma fusca</name>
    <dbReference type="NCBI Taxonomy" id="39272"/>
    <lineage>
        <taxon>Eukaryota</taxon>
        <taxon>Metazoa</taxon>
        <taxon>Ecdysozoa</taxon>
        <taxon>Arthropoda</taxon>
        <taxon>Hexapoda</taxon>
        <taxon>Collembola</taxon>
        <taxon>Symphypleona</taxon>
        <taxon>Sminthuridae</taxon>
        <taxon>Allacma</taxon>
    </lineage>
</organism>
<feature type="chain" id="PRO_5035176593" evidence="2">
    <location>
        <begin position="23"/>
        <end position="142"/>
    </location>
</feature>
<dbReference type="Proteomes" id="UP000708208">
    <property type="component" value="Unassembled WGS sequence"/>
</dbReference>
<dbReference type="AlphaFoldDB" id="A0A8J2KCP7"/>
<dbReference type="EMBL" id="CAJVCH010256110">
    <property type="protein sequence ID" value="CAG7733783.1"/>
    <property type="molecule type" value="Genomic_DNA"/>
</dbReference>
<evidence type="ECO:0000313" key="4">
    <source>
        <dbReference type="Proteomes" id="UP000708208"/>
    </source>
</evidence>
<keyword evidence="2" id="KW-0732">Signal</keyword>
<protein>
    <submittedName>
        <fullName evidence="3">Uncharacterized protein</fullName>
    </submittedName>
</protein>
<gene>
    <name evidence="3" type="ORF">AFUS01_LOCUS22206</name>
</gene>
<feature type="compositionally biased region" description="Pro residues" evidence="1">
    <location>
        <begin position="95"/>
        <end position="110"/>
    </location>
</feature>
<feature type="region of interest" description="Disordered" evidence="1">
    <location>
        <begin position="26"/>
        <end position="110"/>
    </location>
</feature>